<dbReference type="PANTHER" id="PTHR43265:SF1">
    <property type="entry name" value="ESTERASE ESTD"/>
    <property type="match status" value="1"/>
</dbReference>
<dbReference type="EMBL" id="JBHUPD010000002">
    <property type="protein sequence ID" value="MFD2873173.1"/>
    <property type="molecule type" value="Genomic_DNA"/>
</dbReference>
<keyword evidence="3" id="KW-0645">Protease</keyword>
<dbReference type="Proteomes" id="UP001597557">
    <property type="component" value="Unassembled WGS sequence"/>
</dbReference>
<organism evidence="3 4">
    <name type="scientific">Mucilaginibacter ximonensis</name>
    <dbReference type="NCBI Taxonomy" id="538021"/>
    <lineage>
        <taxon>Bacteria</taxon>
        <taxon>Pseudomonadati</taxon>
        <taxon>Bacteroidota</taxon>
        <taxon>Sphingobacteriia</taxon>
        <taxon>Sphingobacteriales</taxon>
        <taxon>Sphingobacteriaceae</taxon>
        <taxon>Mucilaginibacter</taxon>
    </lineage>
</organism>
<feature type="signal peptide" evidence="1">
    <location>
        <begin position="1"/>
        <end position="20"/>
    </location>
</feature>
<evidence type="ECO:0000313" key="4">
    <source>
        <dbReference type="Proteomes" id="UP001597557"/>
    </source>
</evidence>
<name>A0ABW5YCV8_9SPHI</name>
<keyword evidence="3" id="KW-0378">Hydrolase</keyword>
<dbReference type="RefSeq" id="WP_377185639.1">
    <property type="nucleotide sequence ID" value="NZ_JBHUPD010000002.1"/>
</dbReference>
<gene>
    <name evidence="3" type="ORF">ACFS5N_11875</name>
</gene>
<reference evidence="4" key="1">
    <citation type="journal article" date="2019" name="Int. J. Syst. Evol. Microbiol.">
        <title>The Global Catalogue of Microorganisms (GCM) 10K type strain sequencing project: providing services to taxonomists for standard genome sequencing and annotation.</title>
        <authorList>
            <consortium name="The Broad Institute Genomics Platform"/>
            <consortium name="The Broad Institute Genome Sequencing Center for Infectious Disease"/>
            <person name="Wu L."/>
            <person name="Ma J."/>
        </authorList>
    </citation>
    <scope>NUCLEOTIDE SEQUENCE [LARGE SCALE GENOMIC DNA]</scope>
    <source>
        <strain evidence="4">KCTC 22437</strain>
    </source>
</reference>
<dbReference type="Pfam" id="PF12146">
    <property type="entry name" value="Hydrolase_4"/>
    <property type="match status" value="1"/>
</dbReference>
<keyword evidence="3" id="KW-0031">Aminopeptidase</keyword>
<keyword evidence="4" id="KW-1185">Reference proteome</keyword>
<sequence length="419" mass="45549">MMKRIILALFVQLTAIAATAQSHAVNNAQAAKFVKYYNAYRPDSIYTLLSPAGKAKVPMLGVASAVSQLKGALGKLVSEEYYEPTENGGDSYVAVFEKSGPVLYLSFNKENKLTGFFTNVDKRETPGSVTVKTPDAELKGTLTVPDGAAKMPVVLIIAGSGPTDRNGNTMSLDMKPNTYLMMAEAFKKAGIATLRYDKRMISQSTSTKSQSQTTFEDMVNDAVACIKFLKADTRFSKVIIAGHSEGSLIGMLACQREKVNGFISLAGAGFPVDEVLKKQLKANAPPAAYSKAILIIDSIKAGQKIRQKLDPGFENLFDASLQNYMHSLFQYDPQKEIGKVNVPTLIVQGSTDIQVGVPDAYSLNSGKKDAEVQVIKGMSHIMKVGPEDRKQNAETYLKSDLPLHPELMPTLINFIKTIK</sequence>
<feature type="domain" description="Serine aminopeptidase S33" evidence="2">
    <location>
        <begin position="178"/>
        <end position="380"/>
    </location>
</feature>
<evidence type="ECO:0000259" key="2">
    <source>
        <dbReference type="Pfam" id="PF12146"/>
    </source>
</evidence>
<dbReference type="PANTHER" id="PTHR43265">
    <property type="entry name" value="ESTERASE ESTD"/>
    <property type="match status" value="1"/>
</dbReference>
<proteinExistence type="predicted"/>
<dbReference type="InterPro" id="IPR022742">
    <property type="entry name" value="Hydrolase_4"/>
</dbReference>
<dbReference type="GO" id="GO:0004177">
    <property type="term" value="F:aminopeptidase activity"/>
    <property type="evidence" value="ECO:0007669"/>
    <property type="project" value="UniProtKB-KW"/>
</dbReference>
<accession>A0ABW5YCV8</accession>
<dbReference type="Gene3D" id="3.40.50.1820">
    <property type="entry name" value="alpha/beta hydrolase"/>
    <property type="match status" value="1"/>
</dbReference>
<dbReference type="SUPFAM" id="SSF53474">
    <property type="entry name" value="alpha/beta-Hydrolases"/>
    <property type="match status" value="1"/>
</dbReference>
<dbReference type="InterPro" id="IPR053145">
    <property type="entry name" value="AB_hydrolase_Est10"/>
</dbReference>
<evidence type="ECO:0000256" key="1">
    <source>
        <dbReference type="SAM" id="SignalP"/>
    </source>
</evidence>
<keyword evidence="1" id="KW-0732">Signal</keyword>
<dbReference type="InterPro" id="IPR029058">
    <property type="entry name" value="AB_hydrolase_fold"/>
</dbReference>
<comment type="caution">
    <text evidence="3">The sequence shown here is derived from an EMBL/GenBank/DDBJ whole genome shotgun (WGS) entry which is preliminary data.</text>
</comment>
<evidence type="ECO:0000313" key="3">
    <source>
        <dbReference type="EMBL" id="MFD2873173.1"/>
    </source>
</evidence>
<feature type="chain" id="PRO_5047345169" evidence="1">
    <location>
        <begin position="21"/>
        <end position="419"/>
    </location>
</feature>
<protein>
    <submittedName>
        <fullName evidence="3">Serine aminopeptidase domain-containing protein</fullName>
    </submittedName>
</protein>